<evidence type="ECO:0000313" key="2">
    <source>
        <dbReference type="EMBL" id="RXQ88492.1"/>
    </source>
</evidence>
<accession>A0A4Q1JJ98</accession>
<feature type="signal peptide" evidence="1">
    <location>
        <begin position="1"/>
        <end position="21"/>
    </location>
</feature>
<dbReference type="RefSeq" id="WP_129255558.1">
    <property type="nucleotide sequence ID" value="NZ_SAXA01000018.1"/>
</dbReference>
<evidence type="ECO:0000313" key="3">
    <source>
        <dbReference type="Proteomes" id="UP000289703"/>
    </source>
</evidence>
<organism evidence="2 3">
    <name type="scientific">Ancylomarina salipaludis</name>
    <dbReference type="NCBI Taxonomy" id="2501299"/>
    <lineage>
        <taxon>Bacteria</taxon>
        <taxon>Pseudomonadati</taxon>
        <taxon>Bacteroidota</taxon>
        <taxon>Bacteroidia</taxon>
        <taxon>Marinilabiliales</taxon>
        <taxon>Marinifilaceae</taxon>
        <taxon>Ancylomarina</taxon>
    </lineage>
</organism>
<reference evidence="2 3" key="1">
    <citation type="submission" date="2019-01" db="EMBL/GenBank/DDBJ databases">
        <title>Ancylomarina salipaludis sp. nov., isolated from a salt marsh.</title>
        <authorList>
            <person name="Yoon J.-H."/>
        </authorList>
    </citation>
    <scope>NUCLEOTIDE SEQUENCE [LARGE SCALE GENOMIC DNA]</scope>
    <source>
        <strain evidence="2 3">SHSM-M15</strain>
    </source>
</reference>
<comment type="caution">
    <text evidence="2">The sequence shown here is derived from an EMBL/GenBank/DDBJ whole genome shotgun (WGS) entry which is preliminary data.</text>
</comment>
<evidence type="ECO:0008006" key="4">
    <source>
        <dbReference type="Google" id="ProtNLM"/>
    </source>
</evidence>
<feature type="chain" id="PRO_5020626224" description="Lipoprotein" evidence="1">
    <location>
        <begin position="22"/>
        <end position="217"/>
    </location>
</feature>
<dbReference type="PROSITE" id="PS51257">
    <property type="entry name" value="PROKAR_LIPOPROTEIN"/>
    <property type="match status" value="1"/>
</dbReference>
<keyword evidence="3" id="KW-1185">Reference proteome</keyword>
<name>A0A4Q1JJ98_9BACT</name>
<gene>
    <name evidence="2" type="ORF">EO244_15290</name>
</gene>
<keyword evidence="1" id="KW-0732">Signal</keyword>
<evidence type="ECO:0000256" key="1">
    <source>
        <dbReference type="SAM" id="SignalP"/>
    </source>
</evidence>
<dbReference type="OrthoDB" id="1118658at2"/>
<proteinExistence type="predicted"/>
<protein>
    <recommendedName>
        <fullName evidence="4">Lipoprotein</fullName>
    </recommendedName>
</protein>
<dbReference type="Proteomes" id="UP000289703">
    <property type="component" value="Unassembled WGS sequence"/>
</dbReference>
<sequence>MMNKLNVLIVATVCLVLSACAHEELSLKASASKSKIHLGESLRIRLAIEGIESDVLKRNGEAKGCGLDNFFADFQDDNNFRTFVSVCPKSLGKNKLGPFKITLMGKELTSNEVIVEVVEQSVEYIHVEMPKEGRVGERINIKITGHSNGSLSTEFKENDVLKINIQSCSSQVSNGKYTIKNEYTATLKRKGIFEINRNVFKKLPAHIRIEPVRIEVK</sequence>
<dbReference type="EMBL" id="SAXA01000018">
    <property type="protein sequence ID" value="RXQ88492.1"/>
    <property type="molecule type" value="Genomic_DNA"/>
</dbReference>
<dbReference type="AlphaFoldDB" id="A0A4Q1JJ98"/>